<name>A0A261UG89_9BORD</name>
<dbReference type="InterPro" id="IPR057326">
    <property type="entry name" value="KR_dom"/>
</dbReference>
<evidence type="ECO:0000259" key="4">
    <source>
        <dbReference type="SMART" id="SM00822"/>
    </source>
</evidence>
<proteinExistence type="inferred from homology"/>
<dbReference type="PANTHER" id="PTHR44196:SF1">
    <property type="entry name" value="DEHYDROGENASE_REDUCTASE SDR FAMILY MEMBER 7B"/>
    <property type="match status" value="1"/>
</dbReference>
<accession>A0A261UG89</accession>
<dbReference type="InterPro" id="IPR036291">
    <property type="entry name" value="NAD(P)-bd_dom_sf"/>
</dbReference>
<dbReference type="EMBL" id="NEVS01000004">
    <property type="protein sequence ID" value="OZI60605.1"/>
    <property type="molecule type" value="Genomic_DNA"/>
</dbReference>
<dbReference type="Pfam" id="PF00106">
    <property type="entry name" value="adh_short"/>
    <property type="match status" value="1"/>
</dbReference>
<evidence type="ECO:0000313" key="5">
    <source>
        <dbReference type="EMBL" id="OZI60605.1"/>
    </source>
</evidence>
<keyword evidence="2" id="KW-0560">Oxidoreductase</keyword>
<dbReference type="SUPFAM" id="SSF51735">
    <property type="entry name" value="NAD(P)-binding Rossmann-fold domains"/>
    <property type="match status" value="1"/>
</dbReference>
<dbReference type="Gene3D" id="3.40.50.720">
    <property type="entry name" value="NAD(P)-binding Rossmann-like Domain"/>
    <property type="match status" value="1"/>
</dbReference>
<organism evidence="5 6">
    <name type="scientific">Bordetella genomosp. 11</name>
    <dbReference type="NCBI Taxonomy" id="1416808"/>
    <lineage>
        <taxon>Bacteria</taxon>
        <taxon>Pseudomonadati</taxon>
        <taxon>Pseudomonadota</taxon>
        <taxon>Betaproteobacteria</taxon>
        <taxon>Burkholderiales</taxon>
        <taxon>Alcaligenaceae</taxon>
        <taxon>Bordetella</taxon>
    </lineage>
</organism>
<dbReference type="OrthoDB" id="9810734at2"/>
<protein>
    <submittedName>
        <fullName evidence="5">Oxidoreductase</fullName>
    </submittedName>
</protein>
<dbReference type="GO" id="GO:0016020">
    <property type="term" value="C:membrane"/>
    <property type="evidence" value="ECO:0007669"/>
    <property type="project" value="TreeGrafter"/>
</dbReference>
<dbReference type="PRINTS" id="PR00080">
    <property type="entry name" value="SDRFAMILY"/>
</dbReference>
<sequence>MQTTGNTILITGGGTGIGQGLARALHQAGNRVIIAGRRQGPLDEVAAANPGIATATVDVADAGDIARFAADIVKQHPALNVVINNAGIMKPENWTANDIDLSVAEATIQTNLLAPLRLTAALLPTLKKQPQATVITVSSGLAFLPLAATPTYSATKAAIHSFSESLRYQLRDTSVRVMELAPPYVQTTLLGDHQATDPNAMPLRDFIDEVMQIIATQPDAEEILVKRVYPLRFAVEQGQEKYREVFAAVNAQAASHVGE</sequence>
<dbReference type="GO" id="GO:0016491">
    <property type="term" value="F:oxidoreductase activity"/>
    <property type="evidence" value="ECO:0007669"/>
    <property type="project" value="UniProtKB-KW"/>
</dbReference>
<dbReference type="InterPro" id="IPR002347">
    <property type="entry name" value="SDR_fam"/>
</dbReference>
<dbReference type="PRINTS" id="PR00081">
    <property type="entry name" value="GDHRDH"/>
</dbReference>
<dbReference type="AlphaFoldDB" id="A0A261UG89"/>
<dbReference type="PROSITE" id="PS00061">
    <property type="entry name" value="ADH_SHORT"/>
    <property type="match status" value="1"/>
</dbReference>
<comment type="similarity">
    <text evidence="1 3">Belongs to the short-chain dehydrogenases/reductases (SDR) family.</text>
</comment>
<feature type="domain" description="Ketoreductase" evidence="4">
    <location>
        <begin position="6"/>
        <end position="184"/>
    </location>
</feature>
<dbReference type="PANTHER" id="PTHR44196">
    <property type="entry name" value="DEHYDROGENASE/REDUCTASE SDR FAMILY MEMBER 7B"/>
    <property type="match status" value="1"/>
</dbReference>
<dbReference type="InterPro" id="IPR020904">
    <property type="entry name" value="Sc_DH/Rdtase_CS"/>
</dbReference>
<gene>
    <name evidence="5" type="ORF">CAL28_14490</name>
</gene>
<evidence type="ECO:0000256" key="1">
    <source>
        <dbReference type="ARBA" id="ARBA00006484"/>
    </source>
</evidence>
<keyword evidence="6" id="KW-1185">Reference proteome</keyword>
<dbReference type="RefSeq" id="WP_094842014.1">
    <property type="nucleotide sequence ID" value="NZ_NEVS01000004.1"/>
</dbReference>
<evidence type="ECO:0000256" key="3">
    <source>
        <dbReference type="RuleBase" id="RU000363"/>
    </source>
</evidence>
<comment type="caution">
    <text evidence="5">The sequence shown here is derived from an EMBL/GenBank/DDBJ whole genome shotgun (WGS) entry which is preliminary data.</text>
</comment>
<dbReference type="Proteomes" id="UP000215767">
    <property type="component" value="Unassembled WGS sequence"/>
</dbReference>
<reference evidence="6" key="1">
    <citation type="submission" date="2017-05" db="EMBL/GenBank/DDBJ databases">
        <title>Complete and WGS of Bordetella genogroups.</title>
        <authorList>
            <person name="Spilker T."/>
            <person name="Lipuma J."/>
        </authorList>
    </citation>
    <scope>NUCLEOTIDE SEQUENCE [LARGE SCALE GENOMIC DNA]</scope>
    <source>
        <strain evidence="6">AU8856</strain>
    </source>
</reference>
<evidence type="ECO:0000313" key="6">
    <source>
        <dbReference type="Proteomes" id="UP000215767"/>
    </source>
</evidence>
<dbReference type="SMART" id="SM00822">
    <property type="entry name" value="PKS_KR"/>
    <property type="match status" value="1"/>
</dbReference>
<evidence type="ECO:0000256" key="2">
    <source>
        <dbReference type="ARBA" id="ARBA00023002"/>
    </source>
</evidence>